<protein>
    <submittedName>
        <fullName evidence="4">TPR repeat-containing protein</fullName>
    </submittedName>
</protein>
<dbReference type="PROSITE" id="PS50293">
    <property type="entry name" value="TPR_REGION"/>
    <property type="match status" value="1"/>
</dbReference>
<gene>
    <name evidence="4" type="ORF">MNBD_NITROSPINAE04-2606</name>
</gene>
<dbReference type="SUPFAM" id="SSF48452">
    <property type="entry name" value="TPR-like"/>
    <property type="match status" value="1"/>
</dbReference>
<feature type="transmembrane region" description="Helical" evidence="3">
    <location>
        <begin position="367"/>
        <end position="385"/>
    </location>
</feature>
<feature type="transmembrane region" description="Helical" evidence="3">
    <location>
        <begin position="186"/>
        <end position="206"/>
    </location>
</feature>
<evidence type="ECO:0000256" key="1">
    <source>
        <dbReference type="ARBA" id="ARBA00022737"/>
    </source>
</evidence>
<feature type="transmembrane region" description="Helical" evidence="3">
    <location>
        <begin position="314"/>
        <end position="332"/>
    </location>
</feature>
<dbReference type="PANTHER" id="PTHR44227">
    <property type="match status" value="1"/>
</dbReference>
<dbReference type="InterPro" id="IPR052346">
    <property type="entry name" value="O-mannosyl-transferase_TMTC"/>
</dbReference>
<dbReference type="PANTHER" id="PTHR44227:SF3">
    <property type="entry name" value="PROTEIN O-MANNOSYL-TRANSFERASE TMTC4"/>
    <property type="match status" value="1"/>
</dbReference>
<keyword evidence="2" id="KW-0802">TPR repeat</keyword>
<keyword evidence="3" id="KW-1133">Transmembrane helix</keyword>
<feature type="transmembrane region" description="Helical" evidence="3">
    <location>
        <begin position="397"/>
        <end position="414"/>
    </location>
</feature>
<evidence type="ECO:0000313" key="4">
    <source>
        <dbReference type="EMBL" id="VAX16223.1"/>
    </source>
</evidence>
<feature type="transmembrane region" description="Helical" evidence="3">
    <location>
        <begin position="240"/>
        <end position="258"/>
    </location>
</feature>
<keyword evidence="1" id="KW-0677">Repeat</keyword>
<dbReference type="InterPro" id="IPR011990">
    <property type="entry name" value="TPR-like_helical_dom_sf"/>
</dbReference>
<organism evidence="4">
    <name type="scientific">hydrothermal vent metagenome</name>
    <dbReference type="NCBI Taxonomy" id="652676"/>
    <lineage>
        <taxon>unclassified sequences</taxon>
        <taxon>metagenomes</taxon>
        <taxon>ecological metagenomes</taxon>
    </lineage>
</organism>
<feature type="transmembrane region" description="Helical" evidence="3">
    <location>
        <begin position="212"/>
        <end position="233"/>
    </location>
</feature>
<feature type="transmembrane region" description="Helical" evidence="3">
    <location>
        <begin position="153"/>
        <end position="174"/>
    </location>
</feature>
<feature type="transmembrane region" description="Helical" evidence="3">
    <location>
        <begin position="337"/>
        <end position="355"/>
    </location>
</feature>
<dbReference type="PROSITE" id="PS50005">
    <property type="entry name" value="TPR"/>
    <property type="match status" value="3"/>
</dbReference>
<keyword evidence="3" id="KW-0812">Transmembrane</keyword>
<dbReference type="SMART" id="SM00028">
    <property type="entry name" value="TPR"/>
    <property type="match status" value="4"/>
</dbReference>
<reference evidence="4" key="1">
    <citation type="submission" date="2018-06" db="EMBL/GenBank/DDBJ databases">
        <authorList>
            <person name="Zhirakovskaya E."/>
        </authorList>
    </citation>
    <scope>NUCLEOTIDE SEQUENCE</scope>
</reference>
<dbReference type="Pfam" id="PF13432">
    <property type="entry name" value="TPR_16"/>
    <property type="match status" value="2"/>
</dbReference>
<dbReference type="Gene3D" id="1.25.40.10">
    <property type="entry name" value="Tetratricopeptide repeat domain"/>
    <property type="match status" value="1"/>
</dbReference>
<keyword evidence="3" id="KW-0472">Membrane</keyword>
<evidence type="ECO:0000256" key="3">
    <source>
        <dbReference type="SAM" id="Phobius"/>
    </source>
</evidence>
<sequence>MPRITPIVVIFTVSFICYQHTFNYPFHYDDIAFFVDGALFEDEKAPVRILNKAGSIWSFNAARFVTFFSLAVNYRLGSLNTFGYHLTNFLVHTLNALLVYWLASMIAKTIGGSYAIPIEAKHSRRYTGFIFLYPLMAALVFVAHPIQTQAVTYIWQRSTLLVAFFYLLSMTLYMKSALLEKSSSGKLTLSNTLLAGSALFAAIAMFTKQTAVTLPFAIVLIDLCFISGTWKALKKRATRLAPFALVLLIIPALTALGLNREIKDIGTRGDNVLSAWEYLLTQSSVIVTYLRLLLFPTGQNLDYDYPVAHSIFDVWAPFLFILFILSLGVWMFRRARVVSFGILFFFLALSVESSIFPLEDVIFEHRLYLPSVGFVLAAGWVLFDFARRRSDRSVPGMFVALCLVCVIPLSIATINRNNVWKDHETLWRDIVAKSPRKPRGYIILAKAALDKGDFDKAKNFLLRALDVNPRPAMASVAHYNLGLVYDKNGDHEAAIEEYNKAVEISPGLGAAHYSLGKIYFAKGMYKKSARQYLAAINSRPRSIMLRLALGRALRLGKFYDDAVIVYQSVLKINPDNIEAHHNLWLLYSAMENKKKAEFHREKAMEGGYSVFAN</sequence>
<evidence type="ECO:0000256" key="2">
    <source>
        <dbReference type="ARBA" id="ARBA00022803"/>
    </source>
</evidence>
<proteinExistence type="predicted"/>
<feature type="transmembrane region" description="Helical" evidence="3">
    <location>
        <begin position="128"/>
        <end position="147"/>
    </location>
</feature>
<name>A0A3B1BVF0_9ZZZZ</name>
<dbReference type="InterPro" id="IPR019734">
    <property type="entry name" value="TPR_rpt"/>
</dbReference>
<dbReference type="EMBL" id="UOGA01000059">
    <property type="protein sequence ID" value="VAX16223.1"/>
    <property type="molecule type" value="Genomic_DNA"/>
</dbReference>
<dbReference type="AlphaFoldDB" id="A0A3B1BVF0"/>
<accession>A0A3B1BVF0</accession>